<reference evidence="6" key="1">
    <citation type="submission" date="2021-12" db="EMBL/GenBank/DDBJ databases">
        <title>Convergent genome expansion in fungi linked to evolution of root-endophyte symbiosis.</title>
        <authorList>
            <consortium name="DOE Joint Genome Institute"/>
            <person name="Ke Y.-H."/>
            <person name="Bonito G."/>
            <person name="Liao H.-L."/>
            <person name="Looney B."/>
            <person name="Rojas-Flechas A."/>
            <person name="Nash J."/>
            <person name="Hameed K."/>
            <person name="Schadt C."/>
            <person name="Martin F."/>
            <person name="Crous P.W."/>
            <person name="Miettinen O."/>
            <person name="Magnuson J.K."/>
            <person name="Labbe J."/>
            <person name="Jacobson D."/>
            <person name="Doktycz M.J."/>
            <person name="Veneault-Fourrey C."/>
            <person name="Kuo A."/>
            <person name="Mondo S."/>
            <person name="Calhoun S."/>
            <person name="Riley R."/>
            <person name="Ohm R."/>
            <person name="LaButti K."/>
            <person name="Andreopoulos B."/>
            <person name="Pangilinan J."/>
            <person name="Nolan M."/>
            <person name="Tritt A."/>
            <person name="Clum A."/>
            <person name="Lipzen A."/>
            <person name="Daum C."/>
            <person name="Barry K."/>
            <person name="Grigoriev I.V."/>
            <person name="Vilgalys R."/>
        </authorList>
    </citation>
    <scope>NUCLEOTIDE SEQUENCE</scope>
    <source>
        <strain evidence="6">PMI_201</strain>
    </source>
</reference>
<dbReference type="Proteomes" id="UP001201262">
    <property type="component" value="Unassembled WGS sequence"/>
</dbReference>
<keyword evidence="7" id="KW-1185">Reference proteome</keyword>
<keyword evidence="1" id="KW-0805">Transcription regulation</keyword>
<dbReference type="AlphaFoldDB" id="A0AAD4KQU7"/>
<organism evidence="6 7">
    <name type="scientific">Talaromyces proteolyticus</name>
    <dbReference type="NCBI Taxonomy" id="1131652"/>
    <lineage>
        <taxon>Eukaryota</taxon>
        <taxon>Fungi</taxon>
        <taxon>Dikarya</taxon>
        <taxon>Ascomycota</taxon>
        <taxon>Pezizomycotina</taxon>
        <taxon>Eurotiomycetes</taxon>
        <taxon>Eurotiomycetidae</taxon>
        <taxon>Eurotiales</taxon>
        <taxon>Trichocomaceae</taxon>
        <taxon>Talaromyces</taxon>
        <taxon>Talaromyces sect. Bacilispori</taxon>
    </lineage>
</organism>
<evidence type="ECO:0000256" key="4">
    <source>
        <dbReference type="ARBA" id="ARBA00023242"/>
    </source>
</evidence>
<keyword evidence="3" id="KW-0804">Transcription</keyword>
<protein>
    <recommendedName>
        <fullName evidence="5">Zn(2)-C6 fungal-type domain-containing protein</fullName>
    </recommendedName>
</protein>
<dbReference type="GO" id="GO:0003677">
    <property type="term" value="F:DNA binding"/>
    <property type="evidence" value="ECO:0007669"/>
    <property type="project" value="UniProtKB-KW"/>
</dbReference>
<name>A0AAD4KQU7_9EURO</name>
<dbReference type="InterPro" id="IPR001138">
    <property type="entry name" value="Zn2Cys6_DnaBD"/>
</dbReference>
<dbReference type="RefSeq" id="XP_046069257.1">
    <property type="nucleotide sequence ID" value="XM_046209901.1"/>
</dbReference>
<dbReference type="InterPro" id="IPR036864">
    <property type="entry name" value="Zn2-C6_fun-type_DNA-bd_sf"/>
</dbReference>
<dbReference type="InterPro" id="IPR021858">
    <property type="entry name" value="Fun_TF"/>
</dbReference>
<dbReference type="Pfam" id="PF00172">
    <property type="entry name" value="Zn_clus"/>
    <property type="match status" value="1"/>
</dbReference>
<dbReference type="GO" id="GO:0000981">
    <property type="term" value="F:DNA-binding transcription factor activity, RNA polymerase II-specific"/>
    <property type="evidence" value="ECO:0007669"/>
    <property type="project" value="InterPro"/>
</dbReference>
<dbReference type="Gene3D" id="4.10.240.10">
    <property type="entry name" value="Zn(2)-C6 fungal-type DNA-binding domain"/>
    <property type="match status" value="1"/>
</dbReference>
<dbReference type="CDD" id="cd00067">
    <property type="entry name" value="GAL4"/>
    <property type="match status" value="1"/>
</dbReference>
<feature type="domain" description="Zn(2)-C6 fungal-type" evidence="5">
    <location>
        <begin position="8"/>
        <end position="41"/>
    </location>
</feature>
<proteinExistence type="predicted"/>
<keyword evidence="2" id="KW-0238">DNA-binding</keyword>
<keyword evidence="4" id="KW-0539">Nucleus</keyword>
<dbReference type="PANTHER" id="PTHR47657">
    <property type="entry name" value="STEROL REGULATORY ELEMENT-BINDING PROTEIN ECM22"/>
    <property type="match status" value="1"/>
</dbReference>
<dbReference type="SMART" id="SM00066">
    <property type="entry name" value="GAL4"/>
    <property type="match status" value="1"/>
</dbReference>
<evidence type="ECO:0000313" key="7">
    <source>
        <dbReference type="Proteomes" id="UP001201262"/>
    </source>
</evidence>
<dbReference type="EMBL" id="JAJTJA010000009">
    <property type="protein sequence ID" value="KAH8693587.1"/>
    <property type="molecule type" value="Genomic_DNA"/>
</dbReference>
<sequence length="407" mass="46816">MLRKSHSGCRDCRRRKVKCDESKPVCSNCRRRYIGIQRCDWSAETHRKGVHVAASAPQKQIRGNVRMKSVTSYSGEPSPLSLPLHAGLDGSDGQWRALELCLMHHYTTVVCLTMPHSVTADTQMWQQIIPQLSFESETVLNPMLALSALHRHMYLPKDTFVAKALQRYLDRALVHHRLELSSRNELSPQLWLSAIMLSHIYWLISHRQHENEVYDIPIQVFKMLEATNRLFASKKRVLKQLGYGWIGDGATPETVLEERLPVAAQEQLRAVQIELTQLLDAFNVIEMQDDERSILMQAKDYVFKCYQAYYSGATVAVLRPFVGFMPINCSSEYLEMLGRHDPLAMALMSRALVLLKELDHVWWLNGFGAFEVVQQDVRGIRRLMPTNLRWTMDWPCKVLDGEVVLKV</sequence>
<dbReference type="SUPFAM" id="SSF57701">
    <property type="entry name" value="Zn2/Cys6 DNA-binding domain"/>
    <property type="match status" value="1"/>
</dbReference>
<dbReference type="Pfam" id="PF11951">
    <property type="entry name" value="Fungal_trans_2"/>
    <property type="match status" value="1"/>
</dbReference>
<evidence type="ECO:0000256" key="1">
    <source>
        <dbReference type="ARBA" id="ARBA00023015"/>
    </source>
</evidence>
<gene>
    <name evidence="6" type="ORF">BGW36DRAFT_207510</name>
</gene>
<evidence type="ECO:0000256" key="3">
    <source>
        <dbReference type="ARBA" id="ARBA00023163"/>
    </source>
</evidence>
<evidence type="ECO:0000256" key="2">
    <source>
        <dbReference type="ARBA" id="ARBA00023125"/>
    </source>
</evidence>
<evidence type="ECO:0000313" key="6">
    <source>
        <dbReference type="EMBL" id="KAH8693587.1"/>
    </source>
</evidence>
<dbReference type="GeneID" id="70240188"/>
<dbReference type="GO" id="GO:0008270">
    <property type="term" value="F:zinc ion binding"/>
    <property type="evidence" value="ECO:0007669"/>
    <property type="project" value="InterPro"/>
</dbReference>
<dbReference type="PANTHER" id="PTHR47657:SF14">
    <property type="entry name" value="ZN(2)-C6 FUNGAL-TYPE DOMAIN-CONTAINING PROTEIN"/>
    <property type="match status" value="1"/>
</dbReference>
<dbReference type="InterPro" id="IPR052400">
    <property type="entry name" value="Zn2-C6_fungal_TF"/>
</dbReference>
<accession>A0AAD4KQU7</accession>
<comment type="caution">
    <text evidence="6">The sequence shown here is derived from an EMBL/GenBank/DDBJ whole genome shotgun (WGS) entry which is preliminary data.</text>
</comment>
<evidence type="ECO:0000259" key="5">
    <source>
        <dbReference type="PROSITE" id="PS50048"/>
    </source>
</evidence>
<dbReference type="PROSITE" id="PS50048">
    <property type="entry name" value="ZN2_CY6_FUNGAL_2"/>
    <property type="match status" value="1"/>
</dbReference>